<dbReference type="RefSeq" id="WP_115822923.1">
    <property type="nucleotide sequence ID" value="NZ_QUAE01000003.1"/>
</dbReference>
<keyword evidence="2" id="KW-1185">Reference proteome</keyword>
<evidence type="ECO:0000313" key="2">
    <source>
        <dbReference type="Proteomes" id="UP000256305"/>
    </source>
</evidence>
<protein>
    <submittedName>
        <fullName evidence="1">Uncharacterized protein</fullName>
    </submittedName>
</protein>
<dbReference type="EMBL" id="QUAE01000003">
    <property type="protein sequence ID" value="REJ10343.1"/>
    <property type="molecule type" value="Genomic_DNA"/>
</dbReference>
<dbReference type="Proteomes" id="UP000256305">
    <property type="component" value="Unassembled WGS sequence"/>
</dbReference>
<evidence type="ECO:0000313" key="1">
    <source>
        <dbReference type="EMBL" id="REJ10343.1"/>
    </source>
</evidence>
<comment type="caution">
    <text evidence="1">The sequence shown here is derived from an EMBL/GenBank/DDBJ whole genome shotgun (WGS) entry which is preliminary data.</text>
</comment>
<gene>
    <name evidence="1" type="ORF">DYE48_06490</name>
</gene>
<sequence length="421" mass="47437">MHKGQWNHFISLWEAESYEDAVKMTLETQARGTRAVIDQLFRKDTSTSAATVSLSFLDIMYDYFMIHPEVINAVDFAREEEVGSFFTFQLFSEGFDLSLAGELTRLKGYTAEQLVALELQGKGHDVSFPSSSNQAGYDLIVDGQPFQVKCLSDPSGVYEHFRKYPDIPVLVNSELMPDLSEHPLVYSTEVSNEIVEEMTYHSIESAAEVGELDIPIITLALSSLSNGYKMLSDGLSMRLAGWNVVNETVSRSVAAMGGKGVGVLIGPVLGPAGVVVMPMFLGLAGAYHGGKIVRHVKRLYTKKEREQVYNDINILLTKVLTVIPEKVDQREETYGKVKKQLIQHDVLKNVLHVMNLKHREKQQYLLNKRNELEEWLSNVDIVIETDLPHILDTVVRSQVHPYLYQQELKKLGESYGKLIRI</sequence>
<reference evidence="1 2" key="1">
    <citation type="submission" date="2018-08" db="EMBL/GenBank/DDBJ databases">
        <title>Genome sequence of Halobacillus trueperi KCTC 3686.</title>
        <authorList>
            <person name="Cho K.H."/>
            <person name="Kwak M.-J."/>
            <person name="Kim B.-Y."/>
            <person name="Chun J."/>
        </authorList>
    </citation>
    <scope>NUCLEOTIDE SEQUENCE [LARGE SCALE GENOMIC DNA]</scope>
    <source>
        <strain evidence="1 2">KCTC 3686</strain>
    </source>
</reference>
<accession>A0A3E0JBL6</accession>
<name>A0A3E0JBL6_9BACI</name>
<dbReference type="AlphaFoldDB" id="A0A3E0JBL6"/>
<proteinExistence type="predicted"/>
<organism evidence="1 2">
    <name type="scientific">Halobacillus trueperi</name>
    <dbReference type="NCBI Taxonomy" id="156205"/>
    <lineage>
        <taxon>Bacteria</taxon>
        <taxon>Bacillati</taxon>
        <taxon>Bacillota</taxon>
        <taxon>Bacilli</taxon>
        <taxon>Bacillales</taxon>
        <taxon>Bacillaceae</taxon>
        <taxon>Halobacillus</taxon>
    </lineage>
</organism>